<dbReference type="Proteomes" id="UP000789941">
    <property type="component" value="Unassembled WGS sequence"/>
</dbReference>
<evidence type="ECO:0000313" key="3">
    <source>
        <dbReference type="Proteomes" id="UP000789941"/>
    </source>
</evidence>
<keyword evidence="1" id="KW-0472">Membrane</keyword>
<gene>
    <name evidence="2" type="ORF">LFW2832_01158</name>
</gene>
<keyword evidence="1" id="KW-0812">Transmembrane</keyword>
<feature type="transmembrane region" description="Helical" evidence="1">
    <location>
        <begin position="318"/>
        <end position="343"/>
    </location>
</feature>
<evidence type="ECO:0000256" key="1">
    <source>
        <dbReference type="SAM" id="Phobius"/>
    </source>
</evidence>
<feature type="transmembrane region" description="Helical" evidence="1">
    <location>
        <begin position="189"/>
        <end position="214"/>
    </location>
</feature>
<proteinExistence type="predicted"/>
<accession>A0A5E4LUY8</accession>
<keyword evidence="1" id="KW-1133">Transmembrane helix</keyword>
<feature type="transmembrane region" description="Helical" evidence="1">
    <location>
        <begin position="226"/>
        <end position="248"/>
    </location>
</feature>
<protein>
    <submittedName>
        <fullName evidence="2">Uncharacterized protein</fullName>
    </submittedName>
</protein>
<feature type="transmembrane region" description="Helical" evidence="1">
    <location>
        <begin position="20"/>
        <end position="40"/>
    </location>
</feature>
<reference evidence="2 3" key="1">
    <citation type="submission" date="2019-08" db="EMBL/GenBank/DDBJ databases">
        <authorList>
            <person name="Vazquez-Campos X."/>
        </authorList>
    </citation>
    <scope>NUCLEOTIDE SEQUENCE [LARGE SCALE GENOMIC DNA]</scope>
    <source>
        <strain evidence="2">LFW-283_2</strain>
    </source>
</reference>
<comment type="caution">
    <text evidence="2">The sequence shown here is derived from an EMBL/GenBank/DDBJ whole genome shotgun (WGS) entry which is preliminary data.</text>
</comment>
<sequence>MMNDLMCTGTNFTTFVTDTIFPLTAVATIVTLILIALSYMGSKALSNPKLSLWAKTELIQIGISLFTIVVILAAVKLFCTIDVTSIGDSLGFTGTRPPNANIFEAAGLFLNNAAVYTHNAIIVSRYQLEAYTVLSYYNAFYCDFSIGRVGLGCWFGYGGDNAQPYGGYGSSIAALNAAYNGLLITYFTIISYIFVLLFVYKGFAFFFLPVGMFIRSLPYMRNLGAVLIAIAMSFLIVYPAVLSVFYLMNEKLFEEPSGIGSGEFKEGENSLDRSDAQYFAMSTWGEDPIKCAYLGTSNEYSCSDHDLGDVPYALAFAAYAYVAGGFFPTVALLATIASVSYIARLYGDEVDLSRLVQMV</sequence>
<evidence type="ECO:0000313" key="2">
    <source>
        <dbReference type="EMBL" id="VVC04863.1"/>
    </source>
</evidence>
<organism evidence="2 3">
    <name type="scientific">Candidatus Bilamarchaeum dharawalense</name>
    <dbReference type="NCBI Taxonomy" id="2885759"/>
    <lineage>
        <taxon>Archaea</taxon>
        <taxon>Candidatus Micrarchaeota</taxon>
        <taxon>Candidatus Micrarchaeia</taxon>
        <taxon>Candidatus Anstonellales</taxon>
        <taxon>Candidatus Bilamarchaeaceae</taxon>
        <taxon>Candidatus Bilamarchaeum</taxon>
    </lineage>
</organism>
<dbReference type="AlphaFoldDB" id="A0A5E4LUY8"/>
<feature type="transmembrane region" description="Helical" evidence="1">
    <location>
        <begin position="52"/>
        <end position="75"/>
    </location>
</feature>
<name>A0A5E4LUY8_9ARCH</name>
<dbReference type="EMBL" id="CABMJJ010000011">
    <property type="protein sequence ID" value="VVC04863.1"/>
    <property type="molecule type" value="Genomic_DNA"/>
</dbReference>